<evidence type="ECO:0000256" key="4">
    <source>
        <dbReference type="ARBA" id="ARBA00022692"/>
    </source>
</evidence>
<name>A0A6J3K6F5_9HYME</name>
<keyword evidence="5 8" id="KW-1133">Transmembrane helix</keyword>
<feature type="domain" description="Endoplasmic reticulum vesicle transporter N-terminal" evidence="10">
    <location>
        <begin position="4"/>
        <end position="105"/>
    </location>
</feature>
<dbReference type="InterPro" id="IPR045888">
    <property type="entry name" value="Erv"/>
</dbReference>
<dbReference type="Pfam" id="PF13850">
    <property type="entry name" value="ERGIC_N"/>
    <property type="match status" value="1"/>
</dbReference>
<dbReference type="GO" id="GO:0000139">
    <property type="term" value="C:Golgi membrane"/>
    <property type="evidence" value="ECO:0007669"/>
    <property type="project" value="TreeGrafter"/>
</dbReference>
<accession>A0A6J3K6F5</accession>
<evidence type="ECO:0000259" key="9">
    <source>
        <dbReference type="Pfam" id="PF07970"/>
    </source>
</evidence>
<gene>
    <name evidence="12" type="primary">LOC117232946</name>
</gene>
<evidence type="ECO:0000259" key="10">
    <source>
        <dbReference type="Pfam" id="PF13850"/>
    </source>
</evidence>
<keyword evidence="4 8" id="KW-0812">Transmembrane</keyword>
<reference evidence="12" key="1">
    <citation type="submission" date="2025-08" db="UniProtKB">
        <authorList>
            <consortium name="RefSeq"/>
        </authorList>
    </citation>
    <scope>IDENTIFICATION</scope>
    <source>
        <tissue evidence="12">Muscle</tissue>
    </source>
</reference>
<protein>
    <recommendedName>
        <fullName evidence="7">Endoplasmic reticulum-Golgi intermediate compartment protein 3</fullName>
    </recommendedName>
</protein>
<dbReference type="AlphaFoldDB" id="A0A6J3K6F5"/>
<dbReference type="RefSeq" id="XP_033348647.1">
    <property type="nucleotide sequence ID" value="XM_033492756.1"/>
</dbReference>
<dbReference type="InterPro" id="IPR012936">
    <property type="entry name" value="Erv_C"/>
</dbReference>
<evidence type="ECO:0000313" key="12">
    <source>
        <dbReference type="RefSeq" id="XP_033348647.1"/>
    </source>
</evidence>
<organism evidence="11 12">
    <name type="scientific">Bombus vosnesenskii</name>
    <dbReference type="NCBI Taxonomy" id="207650"/>
    <lineage>
        <taxon>Eukaryota</taxon>
        <taxon>Metazoa</taxon>
        <taxon>Ecdysozoa</taxon>
        <taxon>Arthropoda</taxon>
        <taxon>Hexapoda</taxon>
        <taxon>Insecta</taxon>
        <taxon>Pterygota</taxon>
        <taxon>Neoptera</taxon>
        <taxon>Endopterygota</taxon>
        <taxon>Hymenoptera</taxon>
        <taxon>Apocrita</taxon>
        <taxon>Aculeata</taxon>
        <taxon>Apoidea</taxon>
        <taxon>Anthophila</taxon>
        <taxon>Apidae</taxon>
        <taxon>Bombus</taxon>
        <taxon>Pyrobombus</taxon>
    </lineage>
</organism>
<dbReference type="PANTHER" id="PTHR10984:SF25">
    <property type="entry name" value="ENDOPLASMIC RETICULUM-GOLGI INTERMEDIATE COMPARTMENT PROTEIN 3"/>
    <property type="match status" value="1"/>
</dbReference>
<dbReference type="InterPro" id="IPR039542">
    <property type="entry name" value="Erv_N"/>
</dbReference>
<keyword evidence="6 8" id="KW-0472">Membrane</keyword>
<feature type="transmembrane region" description="Helical" evidence="8">
    <location>
        <begin position="39"/>
        <end position="59"/>
    </location>
</feature>
<dbReference type="KEGG" id="bvk:117232946"/>
<dbReference type="GO" id="GO:0033116">
    <property type="term" value="C:endoplasmic reticulum-Golgi intermediate compartment membrane"/>
    <property type="evidence" value="ECO:0007669"/>
    <property type="project" value="UniProtKB-SubCell"/>
</dbReference>
<dbReference type="GO" id="GO:0005789">
    <property type="term" value="C:endoplasmic reticulum membrane"/>
    <property type="evidence" value="ECO:0007669"/>
    <property type="project" value="TreeGrafter"/>
</dbReference>
<dbReference type="GO" id="GO:0030134">
    <property type="term" value="C:COPII-coated ER to Golgi transport vesicle"/>
    <property type="evidence" value="ECO:0007669"/>
    <property type="project" value="TreeGrafter"/>
</dbReference>
<evidence type="ECO:0000256" key="2">
    <source>
        <dbReference type="ARBA" id="ARBA00004457"/>
    </source>
</evidence>
<dbReference type="Proteomes" id="UP000504631">
    <property type="component" value="Unplaced"/>
</dbReference>
<dbReference type="GO" id="GO:0006888">
    <property type="term" value="P:endoplasmic reticulum to Golgi vesicle-mediated transport"/>
    <property type="evidence" value="ECO:0007669"/>
    <property type="project" value="TreeGrafter"/>
</dbReference>
<evidence type="ECO:0000256" key="5">
    <source>
        <dbReference type="ARBA" id="ARBA00022989"/>
    </source>
</evidence>
<sequence length="395" mass="44490">MQILRQLDVHPKVREEADILVRTFSGAVGKMFYLSNLKLTIISTIIMGILFLSEVNYYLTPTLSEELFVDTSRGSKLRINLDIIVPTISCDVLSIDAMDTTGEHHLQIEHNIFKRRLDLNGKPIEDPQRTNITDTKARIRTTIKTVENTTEKACGDCYGAAGDIIKCCNTCEDVREAYRLKNWALPALGMIKQCKNDKSIERMKTAFIQGCQIYGYMEVNRVGGSFHIAPGDSFSVNHVHVHDVKPYTSTQFNMTHKIRHLSFGLNIPGKTNPMDDTIVVAMEGAIMFYHYIKIVPTTYVRIDGSTFLTNQFSVTRHARQVSFFNGESGMPGIFFNYELSPLMVKYTEKTKSFGHFATNACAIIGGVFTVAGLIDSLLYHSVRAIQKKIELGKYN</sequence>
<dbReference type="GeneID" id="117232946"/>
<dbReference type="PANTHER" id="PTHR10984">
    <property type="entry name" value="ENDOPLASMIC RETICULUM-GOLGI INTERMEDIATE COMPARTMENT PROTEIN"/>
    <property type="match status" value="1"/>
</dbReference>
<keyword evidence="11" id="KW-1185">Reference proteome</keyword>
<feature type="transmembrane region" description="Helical" evidence="8">
    <location>
        <begin position="356"/>
        <end position="379"/>
    </location>
</feature>
<evidence type="ECO:0000256" key="1">
    <source>
        <dbReference type="ARBA" id="ARBA00004257"/>
    </source>
</evidence>
<evidence type="ECO:0000256" key="8">
    <source>
        <dbReference type="SAM" id="Phobius"/>
    </source>
</evidence>
<proteinExistence type="inferred from homology"/>
<comment type="similarity">
    <text evidence="3">Belongs to the ERGIC family.</text>
</comment>
<evidence type="ECO:0000256" key="7">
    <source>
        <dbReference type="ARBA" id="ARBA00040493"/>
    </source>
</evidence>
<feature type="domain" description="Endoplasmic reticulum vesicle transporter C-terminal" evidence="9">
    <location>
        <begin position="157"/>
        <end position="375"/>
    </location>
</feature>
<evidence type="ECO:0000313" key="11">
    <source>
        <dbReference type="Proteomes" id="UP000504631"/>
    </source>
</evidence>
<evidence type="ECO:0000256" key="6">
    <source>
        <dbReference type="ARBA" id="ARBA00023136"/>
    </source>
</evidence>
<comment type="subcellular location">
    <subcellularLocation>
        <location evidence="2">Endoplasmic reticulum-Golgi intermediate compartment membrane</location>
        <topology evidence="2">Multi-pass membrane protein</topology>
    </subcellularLocation>
    <subcellularLocation>
        <location evidence="1">Golgi apparatus</location>
        <location evidence="1">cis-Golgi network membrane</location>
        <topology evidence="1">Multi-pass membrane protein</topology>
    </subcellularLocation>
</comment>
<evidence type="ECO:0000256" key="3">
    <source>
        <dbReference type="ARBA" id="ARBA00005648"/>
    </source>
</evidence>
<dbReference type="GO" id="GO:0006890">
    <property type="term" value="P:retrograde vesicle-mediated transport, Golgi to endoplasmic reticulum"/>
    <property type="evidence" value="ECO:0007669"/>
    <property type="project" value="TreeGrafter"/>
</dbReference>
<dbReference type="Pfam" id="PF07970">
    <property type="entry name" value="COPIIcoated_ERV"/>
    <property type="match status" value="1"/>
</dbReference>